<sequence length="347" mass="38304">MATGIETKTHADYTVGWICALSKEQTAATAMLDKRHGDLPNPPHDSNTYTLGSIANHDIVIACLPDGRYGTNSAANVVTLLSGTFPSVRFCLMVGIGGGIPSNKVRLGDVVVGRPEGQFPGVVQWDMGKAKQGGEFERTGALNNPPKAVLTALAKLKTDNELYESKISKYLDDFKNRYPRAAEKYLRSDSLVDVCYKANYDHVTPKRKRDDNEEEDEDEVEGDDEMDPCKHCDKSKALKRKPRSMLVHYGLIASGNQVIKDSKYRDKLNKDLGGNVLCVEMEAAGIVNSFPCLVIRGICDYSDSHKNEAWQEHAAVVAAAYAKELLVFVQPIELRGERRIKDVLQEG</sequence>
<dbReference type="GeneID" id="63795781"/>
<dbReference type="PANTHER" id="PTHR46082">
    <property type="entry name" value="ATP/GTP-BINDING PROTEIN-RELATED"/>
    <property type="match status" value="1"/>
</dbReference>
<dbReference type="OrthoDB" id="4227267at2759"/>
<dbReference type="GO" id="GO:0009116">
    <property type="term" value="P:nucleoside metabolic process"/>
    <property type="evidence" value="ECO:0007669"/>
    <property type="project" value="InterPro"/>
</dbReference>
<dbReference type="STRING" id="1196081.A0A364L454"/>
<dbReference type="Gene3D" id="3.40.50.1580">
    <property type="entry name" value="Nucleoside phosphorylase domain"/>
    <property type="match status" value="1"/>
</dbReference>
<evidence type="ECO:0000313" key="3">
    <source>
        <dbReference type="Proteomes" id="UP000249363"/>
    </source>
</evidence>
<comment type="caution">
    <text evidence="2">The sequence shown here is derived from an EMBL/GenBank/DDBJ whole genome shotgun (WGS) entry which is preliminary data.</text>
</comment>
<protein>
    <submittedName>
        <fullName evidence="2">Uncharacterized protein</fullName>
    </submittedName>
</protein>
<accession>A0A364L454</accession>
<feature type="region of interest" description="Disordered" evidence="1">
    <location>
        <begin position="204"/>
        <end position="228"/>
    </location>
</feature>
<evidence type="ECO:0000256" key="1">
    <source>
        <dbReference type="SAM" id="MobiDB-lite"/>
    </source>
</evidence>
<organism evidence="2 3">
    <name type="scientific">Talaromyces amestolkiae</name>
    <dbReference type="NCBI Taxonomy" id="1196081"/>
    <lineage>
        <taxon>Eukaryota</taxon>
        <taxon>Fungi</taxon>
        <taxon>Dikarya</taxon>
        <taxon>Ascomycota</taxon>
        <taxon>Pezizomycotina</taxon>
        <taxon>Eurotiomycetes</taxon>
        <taxon>Eurotiomycetidae</taxon>
        <taxon>Eurotiales</taxon>
        <taxon>Trichocomaceae</taxon>
        <taxon>Talaromyces</taxon>
        <taxon>Talaromyces sect. Talaromyces</taxon>
    </lineage>
</organism>
<dbReference type="PANTHER" id="PTHR46082:SF11">
    <property type="entry name" value="AAA+ ATPASE DOMAIN-CONTAINING PROTEIN-RELATED"/>
    <property type="match status" value="1"/>
</dbReference>
<gene>
    <name evidence="2" type="ORF">BHQ10_006565</name>
</gene>
<dbReference type="RefSeq" id="XP_040735069.1">
    <property type="nucleotide sequence ID" value="XM_040879165.1"/>
</dbReference>
<dbReference type="InterPro" id="IPR053137">
    <property type="entry name" value="NLR-like"/>
</dbReference>
<name>A0A364L454_TALAM</name>
<dbReference type="EMBL" id="MIKG01000012">
    <property type="protein sequence ID" value="RAO70553.1"/>
    <property type="molecule type" value="Genomic_DNA"/>
</dbReference>
<proteinExistence type="predicted"/>
<dbReference type="InterPro" id="IPR035994">
    <property type="entry name" value="Nucleoside_phosphorylase_sf"/>
</dbReference>
<dbReference type="SUPFAM" id="SSF53167">
    <property type="entry name" value="Purine and uridine phosphorylases"/>
    <property type="match status" value="1"/>
</dbReference>
<dbReference type="GO" id="GO:0003824">
    <property type="term" value="F:catalytic activity"/>
    <property type="evidence" value="ECO:0007669"/>
    <property type="project" value="InterPro"/>
</dbReference>
<keyword evidence="3" id="KW-1185">Reference proteome</keyword>
<evidence type="ECO:0000313" key="2">
    <source>
        <dbReference type="EMBL" id="RAO70553.1"/>
    </source>
</evidence>
<dbReference type="Proteomes" id="UP000249363">
    <property type="component" value="Unassembled WGS sequence"/>
</dbReference>
<dbReference type="AlphaFoldDB" id="A0A364L454"/>
<reference evidence="2 3" key="1">
    <citation type="journal article" date="2017" name="Biotechnol. Biofuels">
        <title>Differential beta-glucosidase expression as a function of carbon source availability in Talaromyces amestolkiae: a genomic and proteomic approach.</title>
        <authorList>
            <person name="de Eugenio L.I."/>
            <person name="Mendez-Liter J.A."/>
            <person name="Nieto-Dominguez M."/>
            <person name="Alonso L."/>
            <person name="Gil-Munoz J."/>
            <person name="Barriuso J."/>
            <person name="Prieto A."/>
            <person name="Martinez M.J."/>
        </authorList>
    </citation>
    <scope>NUCLEOTIDE SEQUENCE [LARGE SCALE GENOMIC DNA]</scope>
    <source>
        <strain evidence="2 3">CIB</strain>
    </source>
</reference>
<feature type="compositionally biased region" description="Acidic residues" evidence="1">
    <location>
        <begin position="212"/>
        <end position="226"/>
    </location>
</feature>